<keyword evidence="2" id="KW-1185">Reference proteome</keyword>
<dbReference type="Proteomes" id="UP001372338">
    <property type="component" value="Unassembled WGS sequence"/>
</dbReference>
<comment type="caution">
    <text evidence="1">The sequence shown here is derived from an EMBL/GenBank/DDBJ whole genome shotgun (WGS) entry which is preliminary data.</text>
</comment>
<dbReference type="AlphaFoldDB" id="A0AAN9HWR7"/>
<name>A0AAN9HWR7_CROPI</name>
<accession>A0AAN9HWR7</accession>
<reference evidence="1 2" key="1">
    <citation type="submission" date="2024-01" db="EMBL/GenBank/DDBJ databases">
        <title>The genomes of 5 underutilized Papilionoideae crops provide insights into root nodulation and disease resistanc.</title>
        <authorList>
            <person name="Yuan L."/>
        </authorList>
    </citation>
    <scope>NUCLEOTIDE SEQUENCE [LARGE SCALE GENOMIC DNA]</scope>
    <source>
        <strain evidence="1">ZHUSHIDOU_FW_LH</strain>
        <tissue evidence="1">Leaf</tissue>
    </source>
</reference>
<gene>
    <name evidence="1" type="ORF">RIF29_33334</name>
</gene>
<organism evidence="1 2">
    <name type="scientific">Crotalaria pallida</name>
    <name type="common">Smooth rattlebox</name>
    <name type="synonym">Crotalaria striata</name>
    <dbReference type="NCBI Taxonomy" id="3830"/>
    <lineage>
        <taxon>Eukaryota</taxon>
        <taxon>Viridiplantae</taxon>
        <taxon>Streptophyta</taxon>
        <taxon>Embryophyta</taxon>
        <taxon>Tracheophyta</taxon>
        <taxon>Spermatophyta</taxon>
        <taxon>Magnoliopsida</taxon>
        <taxon>eudicotyledons</taxon>
        <taxon>Gunneridae</taxon>
        <taxon>Pentapetalae</taxon>
        <taxon>rosids</taxon>
        <taxon>fabids</taxon>
        <taxon>Fabales</taxon>
        <taxon>Fabaceae</taxon>
        <taxon>Papilionoideae</taxon>
        <taxon>50 kb inversion clade</taxon>
        <taxon>genistoids sensu lato</taxon>
        <taxon>core genistoids</taxon>
        <taxon>Crotalarieae</taxon>
        <taxon>Crotalaria</taxon>
    </lineage>
</organism>
<proteinExistence type="predicted"/>
<dbReference type="EMBL" id="JAYWIO010000007">
    <property type="protein sequence ID" value="KAK7250719.1"/>
    <property type="molecule type" value="Genomic_DNA"/>
</dbReference>
<evidence type="ECO:0000313" key="2">
    <source>
        <dbReference type="Proteomes" id="UP001372338"/>
    </source>
</evidence>
<protein>
    <submittedName>
        <fullName evidence="1">Uncharacterized protein</fullName>
    </submittedName>
</protein>
<sequence length="113" mass="12655">MVFRSVKMHGDLMVEVIFLVLSSLLSFFSALATITPPITPPCIAMPPYAIVHRRNCLCIARLIQQSMNSLCLCAWFMEFVRLRGPLALVRWGPNSRGIQHDWVHGCTGLSALN</sequence>
<evidence type="ECO:0000313" key="1">
    <source>
        <dbReference type="EMBL" id="KAK7250719.1"/>
    </source>
</evidence>